<feature type="compositionally biased region" description="Polar residues" evidence="1">
    <location>
        <begin position="318"/>
        <end position="338"/>
    </location>
</feature>
<feature type="region of interest" description="Disordered" evidence="1">
    <location>
        <begin position="295"/>
        <end position="400"/>
    </location>
</feature>
<dbReference type="InterPro" id="IPR035897">
    <property type="entry name" value="Toll_tir_struct_dom_sf"/>
</dbReference>
<feature type="region of interest" description="Disordered" evidence="1">
    <location>
        <begin position="106"/>
        <end position="126"/>
    </location>
</feature>
<evidence type="ECO:0000313" key="3">
    <source>
        <dbReference type="EMBL" id="KAK7100359.1"/>
    </source>
</evidence>
<feature type="compositionally biased region" description="Low complexity" evidence="1">
    <location>
        <begin position="1"/>
        <end position="23"/>
    </location>
</feature>
<sequence>MASSTSYVASSSSIENIPTTTNNNEHDDMVANKNDVINLRHKVCNGVVRNTSYPTLSLEATTTSAKTPTLSQSLSAQNVKKSVSTVFSSGNRKSWQLSLSNYSQENVARKDSSSSPRKGDLQLKTFSEQSVPLIRTSSGSKDNYACSPVRRSQSNVIVYSDESASKPLLQDESNLAQGQNVGQGENRAVGQGQNRDLGQGVNRDSGQSQNCEIGQGYAANFDCGDRTEGDCANDTDNQNYGNKGAEGTPSPEGYQQQQSCYVLNEQQQTGSSCRVQSPSCHPGAALTWSNYQEPHQLRHQGPNTSNHSSHNQQHSTSPGADNSMELSMYSSTFPNTQICAAGEDSSGHRANSTTQRNAGPSGSANSPNCDQSVSVLQTSGQSESLSFSSQGKRKDSDKTVRYSAEIEWKDGHSRKRNQSRDYGCEKRVRESGTLSSDCVLDTQPLLPVLRVRVDGGSNSGSPDMSMDNQLVRFHSLDSKESYRSEQCERSPQLMQRAISVNTTTNLALDPSHLLVQGGFGSASSPTGSDCLAAPPLNELYRYHVFLSHCAEDVGWVEEVVARLQAPPYCYKCAYSPVVDEQDPGAPEQNLLCSAMLSERVVLVLSEQYVETTWFVFEKVLRQLTQMSLHNQRIMGVLLEDCHIPDTLGELYFLDTSDPDFFDVFTKRLKTGRIPRSSESVSSDLAGRNSIALPSVVNGQTLAQCTLAVKVGWDSYLEIADSSEDLPPSLKSHGINVSGAYNNNNNK</sequence>
<dbReference type="Gene3D" id="3.40.50.10140">
    <property type="entry name" value="Toll/interleukin-1 receptor homology (TIR) domain"/>
    <property type="match status" value="1"/>
</dbReference>
<gene>
    <name evidence="3" type="ORF">V1264_023327</name>
</gene>
<comment type="caution">
    <text evidence="3">The sequence shown here is derived from an EMBL/GenBank/DDBJ whole genome shotgun (WGS) entry which is preliminary data.</text>
</comment>
<organism evidence="3 4">
    <name type="scientific">Littorina saxatilis</name>
    <dbReference type="NCBI Taxonomy" id="31220"/>
    <lineage>
        <taxon>Eukaryota</taxon>
        <taxon>Metazoa</taxon>
        <taxon>Spiralia</taxon>
        <taxon>Lophotrochozoa</taxon>
        <taxon>Mollusca</taxon>
        <taxon>Gastropoda</taxon>
        <taxon>Caenogastropoda</taxon>
        <taxon>Littorinimorpha</taxon>
        <taxon>Littorinoidea</taxon>
        <taxon>Littorinidae</taxon>
        <taxon>Littorina</taxon>
    </lineage>
</organism>
<feature type="compositionally biased region" description="Polar residues" evidence="1">
    <location>
        <begin position="191"/>
        <end position="209"/>
    </location>
</feature>
<dbReference type="PROSITE" id="PS50104">
    <property type="entry name" value="TIR"/>
    <property type="match status" value="1"/>
</dbReference>
<name>A0AAN9B9C1_9CAEN</name>
<evidence type="ECO:0000259" key="2">
    <source>
        <dbReference type="PROSITE" id="PS50104"/>
    </source>
</evidence>
<feature type="region of interest" description="Disordered" evidence="1">
    <location>
        <begin position="179"/>
        <end position="209"/>
    </location>
</feature>
<feature type="compositionally biased region" description="Basic and acidic residues" evidence="1">
    <location>
        <begin position="107"/>
        <end position="121"/>
    </location>
</feature>
<feature type="region of interest" description="Disordered" evidence="1">
    <location>
        <begin position="234"/>
        <end position="256"/>
    </location>
</feature>
<dbReference type="InterPro" id="IPR000157">
    <property type="entry name" value="TIR_dom"/>
</dbReference>
<keyword evidence="4" id="KW-1185">Reference proteome</keyword>
<feature type="domain" description="TIR" evidence="2">
    <location>
        <begin position="540"/>
        <end position="672"/>
    </location>
</feature>
<dbReference type="SUPFAM" id="SSF52200">
    <property type="entry name" value="Toll/Interleukin receptor TIR domain"/>
    <property type="match status" value="1"/>
</dbReference>
<protein>
    <recommendedName>
        <fullName evidence="2">TIR domain-containing protein</fullName>
    </recommendedName>
</protein>
<evidence type="ECO:0000256" key="1">
    <source>
        <dbReference type="SAM" id="MobiDB-lite"/>
    </source>
</evidence>
<reference evidence="3 4" key="1">
    <citation type="submission" date="2024-02" db="EMBL/GenBank/DDBJ databases">
        <title>Chromosome-scale genome assembly of the rough periwinkle Littorina saxatilis.</title>
        <authorList>
            <person name="De Jode A."/>
            <person name="Faria R."/>
            <person name="Formenti G."/>
            <person name="Sims Y."/>
            <person name="Smith T.P."/>
            <person name="Tracey A."/>
            <person name="Wood J.M.D."/>
            <person name="Zagrodzka Z.B."/>
            <person name="Johannesson K."/>
            <person name="Butlin R.K."/>
            <person name="Leder E.H."/>
        </authorList>
    </citation>
    <scope>NUCLEOTIDE SEQUENCE [LARGE SCALE GENOMIC DNA]</scope>
    <source>
        <strain evidence="3">Snail1</strain>
        <tissue evidence="3">Muscle</tissue>
    </source>
</reference>
<feature type="compositionally biased region" description="Polar residues" evidence="1">
    <location>
        <begin position="348"/>
        <end position="376"/>
    </location>
</feature>
<feature type="compositionally biased region" description="Low complexity" evidence="1">
    <location>
        <begin position="303"/>
        <end position="317"/>
    </location>
</feature>
<feature type="region of interest" description="Disordered" evidence="1">
    <location>
        <begin position="1"/>
        <end position="28"/>
    </location>
</feature>
<dbReference type="Proteomes" id="UP001374579">
    <property type="component" value="Unassembled WGS sequence"/>
</dbReference>
<dbReference type="AlphaFoldDB" id="A0AAN9B9C1"/>
<feature type="compositionally biased region" description="Low complexity" evidence="1">
    <location>
        <begin position="377"/>
        <end position="390"/>
    </location>
</feature>
<accession>A0AAN9B9C1</accession>
<dbReference type="EMBL" id="JBAMIC010000011">
    <property type="protein sequence ID" value="KAK7100359.1"/>
    <property type="molecule type" value="Genomic_DNA"/>
</dbReference>
<dbReference type="GO" id="GO:0007165">
    <property type="term" value="P:signal transduction"/>
    <property type="evidence" value="ECO:0007669"/>
    <property type="project" value="InterPro"/>
</dbReference>
<evidence type="ECO:0000313" key="4">
    <source>
        <dbReference type="Proteomes" id="UP001374579"/>
    </source>
</evidence>
<dbReference type="Pfam" id="PF13676">
    <property type="entry name" value="TIR_2"/>
    <property type="match status" value="1"/>
</dbReference>
<proteinExistence type="predicted"/>